<reference evidence="1 2" key="1">
    <citation type="journal article" date="2014" name="Int. J. Syst. Evol. Microbiol.">
        <title>Complete genome sequence of Corynebacterium casei LMG S-19264T (=DSM 44701T), isolated from a smear-ripened cheese.</title>
        <authorList>
            <consortium name="US DOE Joint Genome Institute (JGI-PGF)"/>
            <person name="Walter F."/>
            <person name="Albersmeier A."/>
            <person name="Kalinowski J."/>
            <person name="Ruckert C."/>
        </authorList>
    </citation>
    <scope>NUCLEOTIDE SEQUENCE [LARGE SCALE GENOMIC DNA]</scope>
    <source>
        <strain evidence="1 2">NBRC 110095</strain>
    </source>
</reference>
<comment type="caution">
    <text evidence="1">The sequence shown here is derived from an EMBL/GenBank/DDBJ whole genome shotgun (WGS) entry which is preliminary data.</text>
</comment>
<dbReference type="AlphaFoldDB" id="A0AA37T8D0"/>
<evidence type="ECO:0000313" key="2">
    <source>
        <dbReference type="Proteomes" id="UP001156870"/>
    </source>
</evidence>
<name>A0AA37T8D0_9GAMM</name>
<evidence type="ECO:0000313" key="1">
    <source>
        <dbReference type="EMBL" id="GLS25150.1"/>
    </source>
</evidence>
<protein>
    <submittedName>
        <fullName evidence="1">Molecular chaperone DnaJ</fullName>
    </submittedName>
</protein>
<organism evidence="1 2">
    <name type="scientific">Marinibactrum halimedae</name>
    <dbReference type="NCBI Taxonomy" id="1444977"/>
    <lineage>
        <taxon>Bacteria</taxon>
        <taxon>Pseudomonadati</taxon>
        <taxon>Pseudomonadota</taxon>
        <taxon>Gammaproteobacteria</taxon>
        <taxon>Cellvibrionales</taxon>
        <taxon>Cellvibrionaceae</taxon>
        <taxon>Marinibactrum</taxon>
    </lineage>
</organism>
<gene>
    <name evidence="1" type="ORF">GCM10007877_08640</name>
</gene>
<sequence>MKITVTEQKTKKKGQKAQNKVNDLWKQLQFKQRLVEKKRADIDAAMAVYHEKIMPLERDVLNPSIAKLAEKLIVFFSRKSLSNWHRDEMYEWLQSMMHLIGQTDSELARELAMKFNDVVETLTGQTPEERAAAMEEAELRAQQEEQEAQASVFEDDEDEDDFEATIEAIVQAMREKMKKMGSATEDMFGDEGIEEALAEFEAELRQDFKNKAKEDSENKGNGFDGFYDDDSAADFESPFDHKKSKPTSVVNQKWLRSLFRRTAAALHPDKEQDETRKAEKEAIMAKLLDARDREDVAEILSLYAEHVEDGELALSEADSQSVIDALEQQINDIDHTLHFELFDSPMQKFVYDQLHANSKSAKTRKLNAWKKDIQKQETNTLEVLSELKNLSVLKEVLQVRRDSMIDIIY</sequence>
<accession>A0AA37T8D0</accession>
<dbReference type="EMBL" id="BSPD01000023">
    <property type="protein sequence ID" value="GLS25150.1"/>
    <property type="molecule type" value="Genomic_DNA"/>
</dbReference>
<dbReference type="Proteomes" id="UP001156870">
    <property type="component" value="Unassembled WGS sequence"/>
</dbReference>
<dbReference type="RefSeq" id="WP_232595308.1">
    <property type="nucleotide sequence ID" value="NZ_BSPD01000023.1"/>
</dbReference>
<keyword evidence="2" id="KW-1185">Reference proteome</keyword>
<proteinExistence type="predicted"/>